<keyword evidence="2" id="KW-1185">Reference proteome</keyword>
<gene>
    <name evidence="1" type="ORF">V6U78_12410</name>
</gene>
<accession>A0ABW8Q1W7</accession>
<protein>
    <submittedName>
        <fullName evidence="1">Uncharacterized protein</fullName>
    </submittedName>
</protein>
<proteinExistence type="predicted"/>
<comment type="caution">
    <text evidence="1">The sequence shown here is derived from an EMBL/GenBank/DDBJ whole genome shotgun (WGS) entry which is preliminary data.</text>
</comment>
<name>A0ABW8Q1W7_9GAMM</name>
<dbReference type="RefSeq" id="WP_405341446.1">
    <property type="nucleotide sequence ID" value="NZ_JBANFI010000011.1"/>
</dbReference>
<sequence>MKRHKKRQIRLFWCSSACCWVADYPYNWIAEYLYGTTEIPLFAGKEVNPEELRLDLMAQNPGWNCYICWPSWWREGTHEMD</sequence>
<evidence type="ECO:0000313" key="1">
    <source>
        <dbReference type="EMBL" id="MFK7161838.1"/>
    </source>
</evidence>
<reference evidence="1 2" key="1">
    <citation type="submission" date="2024-02" db="EMBL/GenBank/DDBJ databases">
        <title>Marinospirillum sp. MEB 164 isolated from Lonar lake sediment.</title>
        <authorList>
            <person name="Joshi A."/>
            <person name="Thite S."/>
        </authorList>
    </citation>
    <scope>NUCLEOTIDE SEQUENCE [LARGE SCALE GENOMIC DNA]</scope>
    <source>
        <strain evidence="1 2">MEB164</strain>
    </source>
</reference>
<dbReference type="Proteomes" id="UP001621714">
    <property type="component" value="Unassembled WGS sequence"/>
</dbReference>
<evidence type="ECO:0000313" key="2">
    <source>
        <dbReference type="Proteomes" id="UP001621714"/>
    </source>
</evidence>
<dbReference type="EMBL" id="JBANFI010000011">
    <property type="protein sequence ID" value="MFK7161838.1"/>
    <property type="molecule type" value="Genomic_DNA"/>
</dbReference>
<organism evidence="1 2">
    <name type="scientific">Marinospirillum alkalitolerans</name>
    <dbReference type="NCBI Taxonomy" id="3123374"/>
    <lineage>
        <taxon>Bacteria</taxon>
        <taxon>Pseudomonadati</taxon>
        <taxon>Pseudomonadota</taxon>
        <taxon>Gammaproteobacteria</taxon>
        <taxon>Oceanospirillales</taxon>
        <taxon>Oceanospirillaceae</taxon>
        <taxon>Marinospirillum</taxon>
    </lineage>
</organism>